<reference evidence="1" key="2">
    <citation type="journal article" date="2015" name="Fish Shellfish Immunol.">
        <title>Early steps in the European eel (Anguilla anguilla)-Vibrio vulnificus interaction in the gills: Role of the RtxA13 toxin.</title>
        <authorList>
            <person name="Callol A."/>
            <person name="Pajuelo D."/>
            <person name="Ebbesson L."/>
            <person name="Teles M."/>
            <person name="MacKenzie S."/>
            <person name="Amaro C."/>
        </authorList>
    </citation>
    <scope>NUCLEOTIDE SEQUENCE</scope>
</reference>
<sequence>MNQIWSISQFIIRRYCHKSHKQLCLCYVFGSLLQHCSLSKVMQLGVVACIIAM</sequence>
<dbReference type="AlphaFoldDB" id="A0A0E9QI78"/>
<evidence type="ECO:0000313" key="1">
    <source>
        <dbReference type="EMBL" id="JAH15763.1"/>
    </source>
</evidence>
<name>A0A0E9QI78_ANGAN</name>
<proteinExistence type="predicted"/>
<dbReference type="EMBL" id="GBXM01092814">
    <property type="protein sequence ID" value="JAH15763.1"/>
    <property type="molecule type" value="Transcribed_RNA"/>
</dbReference>
<accession>A0A0E9QI78</accession>
<reference evidence="1" key="1">
    <citation type="submission" date="2014-11" db="EMBL/GenBank/DDBJ databases">
        <authorList>
            <person name="Amaro Gonzalez C."/>
        </authorList>
    </citation>
    <scope>NUCLEOTIDE SEQUENCE</scope>
</reference>
<protein>
    <submittedName>
        <fullName evidence="1">Uncharacterized protein</fullName>
    </submittedName>
</protein>
<organism evidence="1">
    <name type="scientific">Anguilla anguilla</name>
    <name type="common">European freshwater eel</name>
    <name type="synonym">Muraena anguilla</name>
    <dbReference type="NCBI Taxonomy" id="7936"/>
    <lineage>
        <taxon>Eukaryota</taxon>
        <taxon>Metazoa</taxon>
        <taxon>Chordata</taxon>
        <taxon>Craniata</taxon>
        <taxon>Vertebrata</taxon>
        <taxon>Euteleostomi</taxon>
        <taxon>Actinopterygii</taxon>
        <taxon>Neopterygii</taxon>
        <taxon>Teleostei</taxon>
        <taxon>Anguilliformes</taxon>
        <taxon>Anguillidae</taxon>
        <taxon>Anguilla</taxon>
    </lineage>
</organism>